<accession>A0A238YLS5</accession>
<proteinExistence type="predicted"/>
<protein>
    <recommendedName>
        <fullName evidence="4">DUF2953 domain-containing protein</fullName>
    </recommendedName>
</protein>
<reference evidence="2 3" key="1">
    <citation type="submission" date="2017-06" db="EMBL/GenBank/DDBJ databases">
        <authorList>
            <person name="Kim H.J."/>
            <person name="Triplett B.A."/>
        </authorList>
    </citation>
    <scope>NUCLEOTIDE SEQUENCE [LARGE SCALE GENOMIC DNA]</scope>
    <source>
        <strain evidence="2 3">DSM 29150</strain>
    </source>
</reference>
<keyword evidence="1" id="KW-1133">Transmembrane helix</keyword>
<dbReference type="OrthoDB" id="799391at2"/>
<dbReference type="RefSeq" id="WP_089382579.1">
    <property type="nucleotide sequence ID" value="NZ_FZNT01000010.1"/>
</dbReference>
<dbReference type="Proteomes" id="UP000198384">
    <property type="component" value="Unassembled WGS sequence"/>
</dbReference>
<keyword evidence="1" id="KW-0472">Membrane</keyword>
<evidence type="ECO:0000313" key="2">
    <source>
        <dbReference type="EMBL" id="SNR72077.1"/>
    </source>
</evidence>
<name>A0A238YLS5_9FLAO</name>
<sequence length="162" mass="19029">MVLTGSILVFLLVVLYVLLMPIILFIDTDTNEYYVQVKGLAKASLEPIKIELLRVKLNVLFMTFYFYPLKYKWSKRNKKEQKSFNKQPVKFKKIVRILKSFKVKKMLLKIDTGDPILNVKLYAIFSLLNYSAGNFSVNFKNKNQLALHIENRPIDMIRSFIN</sequence>
<keyword evidence="3" id="KW-1185">Reference proteome</keyword>
<dbReference type="AlphaFoldDB" id="A0A238YLS5"/>
<dbReference type="EMBL" id="FZNT01000010">
    <property type="protein sequence ID" value="SNR72077.1"/>
    <property type="molecule type" value="Genomic_DNA"/>
</dbReference>
<feature type="transmembrane region" description="Helical" evidence="1">
    <location>
        <begin position="52"/>
        <end position="69"/>
    </location>
</feature>
<keyword evidence="1" id="KW-0812">Transmembrane</keyword>
<evidence type="ECO:0000256" key="1">
    <source>
        <dbReference type="SAM" id="Phobius"/>
    </source>
</evidence>
<feature type="transmembrane region" description="Helical" evidence="1">
    <location>
        <begin position="7"/>
        <end position="26"/>
    </location>
</feature>
<organism evidence="2 3">
    <name type="scientific">Lutibacter agarilyticus</name>
    <dbReference type="NCBI Taxonomy" id="1109740"/>
    <lineage>
        <taxon>Bacteria</taxon>
        <taxon>Pseudomonadati</taxon>
        <taxon>Bacteroidota</taxon>
        <taxon>Flavobacteriia</taxon>
        <taxon>Flavobacteriales</taxon>
        <taxon>Flavobacteriaceae</taxon>
        <taxon>Lutibacter</taxon>
    </lineage>
</organism>
<gene>
    <name evidence="2" type="ORF">SAMN06265371_1104</name>
</gene>
<evidence type="ECO:0000313" key="3">
    <source>
        <dbReference type="Proteomes" id="UP000198384"/>
    </source>
</evidence>
<evidence type="ECO:0008006" key="4">
    <source>
        <dbReference type="Google" id="ProtNLM"/>
    </source>
</evidence>